<sequence>MAGLPSPRPFSTAARVHPTFQAHLNPTFTPHHAAPSAASIAHMHATLRPAARKMPKWFMPVTAALAFGVAATSYLDRRYSPTRSAAGLSQAEARSLAQNERNAALMAAYGSRDSLEDMQKAIELYEVQ</sequence>
<name>A0A6A6BJT5_9PEZI</name>
<dbReference type="AlphaFoldDB" id="A0A6A6BJT5"/>
<dbReference type="Proteomes" id="UP000799438">
    <property type="component" value="Unassembled WGS sequence"/>
</dbReference>
<dbReference type="OrthoDB" id="4338954at2759"/>
<protein>
    <submittedName>
        <fullName evidence="1">Uncharacterized protein</fullName>
    </submittedName>
</protein>
<organism evidence="1 2">
    <name type="scientific">Aplosporella prunicola CBS 121167</name>
    <dbReference type="NCBI Taxonomy" id="1176127"/>
    <lineage>
        <taxon>Eukaryota</taxon>
        <taxon>Fungi</taxon>
        <taxon>Dikarya</taxon>
        <taxon>Ascomycota</taxon>
        <taxon>Pezizomycotina</taxon>
        <taxon>Dothideomycetes</taxon>
        <taxon>Dothideomycetes incertae sedis</taxon>
        <taxon>Botryosphaeriales</taxon>
        <taxon>Aplosporellaceae</taxon>
        <taxon>Aplosporella</taxon>
    </lineage>
</organism>
<dbReference type="EMBL" id="ML995480">
    <property type="protein sequence ID" value="KAF2144286.1"/>
    <property type="molecule type" value="Genomic_DNA"/>
</dbReference>
<dbReference type="GeneID" id="54299413"/>
<accession>A0A6A6BJT5</accession>
<proteinExistence type="predicted"/>
<gene>
    <name evidence="1" type="ORF">K452DRAFT_296488</name>
</gene>
<reference evidence="1" key="1">
    <citation type="journal article" date="2020" name="Stud. Mycol.">
        <title>101 Dothideomycetes genomes: a test case for predicting lifestyles and emergence of pathogens.</title>
        <authorList>
            <person name="Haridas S."/>
            <person name="Albert R."/>
            <person name="Binder M."/>
            <person name="Bloem J."/>
            <person name="Labutti K."/>
            <person name="Salamov A."/>
            <person name="Andreopoulos B."/>
            <person name="Baker S."/>
            <person name="Barry K."/>
            <person name="Bills G."/>
            <person name="Bluhm B."/>
            <person name="Cannon C."/>
            <person name="Castanera R."/>
            <person name="Culley D."/>
            <person name="Daum C."/>
            <person name="Ezra D."/>
            <person name="Gonzalez J."/>
            <person name="Henrissat B."/>
            <person name="Kuo A."/>
            <person name="Liang C."/>
            <person name="Lipzen A."/>
            <person name="Lutzoni F."/>
            <person name="Magnuson J."/>
            <person name="Mondo S."/>
            <person name="Nolan M."/>
            <person name="Ohm R."/>
            <person name="Pangilinan J."/>
            <person name="Park H.-J."/>
            <person name="Ramirez L."/>
            <person name="Alfaro M."/>
            <person name="Sun H."/>
            <person name="Tritt A."/>
            <person name="Yoshinaga Y."/>
            <person name="Zwiers L.-H."/>
            <person name="Turgeon B."/>
            <person name="Goodwin S."/>
            <person name="Spatafora J."/>
            <person name="Crous P."/>
            <person name="Grigoriev I."/>
        </authorList>
    </citation>
    <scope>NUCLEOTIDE SEQUENCE</scope>
    <source>
        <strain evidence="1">CBS 121167</strain>
    </source>
</reference>
<dbReference type="RefSeq" id="XP_033399998.1">
    <property type="nucleotide sequence ID" value="XM_033541916.1"/>
</dbReference>
<keyword evidence="2" id="KW-1185">Reference proteome</keyword>
<evidence type="ECO:0000313" key="2">
    <source>
        <dbReference type="Proteomes" id="UP000799438"/>
    </source>
</evidence>
<evidence type="ECO:0000313" key="1">
    <source>
        <dbReference type="EMBL" id="KAF2144286.1"/>
    </source>
</evidence>